<evidence type="ECO:0000259" key="5">
    <source>
        <dbReference type="PROSITE" id="PS50112"/>
    </source>
</evidence>
<comment type="cofactor">
    <cofactor evidence="1">
        <name>Mg(2+)</name>
        <dbReference type="ChEBI" id="CHEBI:18420"/>
    </cofactor>
</comment>
<protein>
    <recommendedName>
        <fullName evidence="2">diguanylate cyclase</fullName>
        <ecNumber evidence="2">2.7.7.65</ecNumber>
    </recommendedName>
</protein>
<dbReference type="InterPro" id="IPR029787">
    <property type="entry name" value="Nucleotide_cyclase"/>
</dbReference>
<dbReference type="InterPro" id="IPR000014">
    <property type="entry name" value="PAS"/>
</dbReference>
<dbReference type="PROSITE" id="PS50112">
    <property type="entry name" value="PAS"/>
    <property type="match status" value="1"/>
</dbReference>
<evidence type="ECO:0000313" key="8">
    <source>
        <dbReference type="Proteomes" id="UP000239917"/>
    </source>
</evidence>
<organism evidence="7 8">
    <name type="scientific">Marinobacter maroccanus</name>
    <dbReference type="NCBI Taxonomy" id="2055143"/>
    <lineage>
        <taxon>Bacteria</taxon>
        <taxon>Pseudomonadati</taxon>
        <taxon>Pseudomonadota</taxon>
        <taxon>Gammaproteobacteria</taxon>
        <taxon>Pseudomonadales</taxon>
        <taxon>Marinobacteraceae</taxon>
        <taxon>Marinobacter</taxon>
    </lineage>
</organism>
<comment type="catalytic activity">
    <reaction evidence="3">
        <text>2 GTP = 3',3'-c-di-GMP + 2 diphosphate</text>
        <dbReference type="Rhea" id="RHEA:24898"/>
        <dbReference type="ChEBI" id="CHEBI:33019"/>
        <dbReference type="ChEBI" id="CHEBI:37565"/>
        <dbReference type="ChEBI" id="CHEBI:58805"/>
        <dbReference type="EC" id="2.7.7.65"/>
    </reaction>
</comment>
<reference evidence="7 8" key="1">
    <citation type="submission" date="2018-01" db="EMBL/GenBank/DDBJ databases">
        <title>Complete genome sequences of the type strains of Marinobacter flavimaris and Marinobacter maroccanus.</title>
        <authorList>
            <person name="Palau M."/>
            <person name="Boujida N."/>
            <person name="Manresa A."/>
            <person name="Minana-Galbis D."/>
        </authorList>
    </citation>
    <scope>NUCLEOTIDE SEQUENCE [LARGE SCALE GENOMIC DNA]</scope>
    <source>
        <strain evidence="7 8">N4</strain>
    </source>
</reference>
<dbReference type="Gene3D" id="3.30.70.270">
    <property type="match status" value="1"/>
</dbReference>
<keyword evidence="8" id="KW-1185">Reference proteome</keyword>
<dbReference type="EC" id="2.7.7.65" evidence="2"/>
<keyword evidence="4" id="KW-0175">Coiled coil</keyword>
<dbReference type="Proteomes" id="UP000239917">
    <property type="component" value="Unassembled WGS sequence"/>
</dbReference>
<evidence type="ECO:0000256" key="1">
    <source>
        <dbReference type="ARBA" id="ARBA00001946"/>
    </source>
</evidence>
<feature type="domain" description="PAS" evidence="5">
    <location>
        <begin position="2"/>
        <end position="46"/>
    </location>
</feature>
<dbReference type="CDD" id="cd00130">
    <property type="entry name" value="PAS"/>
    <property type="match status" value="1"/>
</dbReference>
<evidence type="ECO:0000256" key="3">
    <source>
        <dbReference type="ARBA" id="ARBA00034247"/>
    </source>
</evidence>
<dbReference type="InterPro" id="IPR035965">
    <property type="entry name" value="PAS-like_dom_sf"/>
</dbReference>
<accession>A0A2S5Z7Y4</accession>
<gene>
    <name evidence="7" type="ORF">KEHDKFFH_14025</name>
</gene>
<dbReference type="CDD" id="cd01949">
    <property type="entry name" value="GGDEF"/>
    <property type="match status" value="1"/>
</dbReference>
<dbReference type="PROSITE" id="PS50887">
    <property type="entry name" value="GGDEF"/>
    <property type="match status" value="1"/>
</dbReference>
<dbReference type="GO" id="GO:0052621">
    <property type="term" value="F:diguanylate cyclase activity"/>
    <property type="evidence" value="ECO:0007669"/>
    <property type="project" value="UniProtKB-EC"/>
</dbReference>
<dbReference type="FunFam" id="3.30.70.270:FF:000001">
    <property type="entry name" value="Diguanylate cyclase domain protein"/>
    <property type="match status" value="1"/>
</dbReference>
<dbReference type="GO" id="GO:0043709">
    <property type="term" value="P:cell adhesion involved in single-species biofilm formation"/>
    <property type="evidence" value="ECO:0007669"/>
    <property type="project" value="TreeGrafter"/>
</dbReference>
<feature type="coiled-coil region" evidence="4">
    <location>
        <begin position="116"/>
        <end position="171"/>
    </location>
</feature>
<name>A0A2S5Z7Y4_9GAMM</name>
<dbReference type="SUPFAM" id="SSF55073">
    <property type="entry name" value="Nucleotide cyclase"/>
    <property type="match status" value="1"/>
</dbReference>
<dbReference type="AlphaFoldDB" id="A0A2S5Z7Y4"/>
<dbReference type="InterPro" id="IPR000160">
    <property type="entry name" value="GGDEF_dom"/>
</dbReference>
<dbReference type="SMART" id="SM00267">
    <property type="entry name" value="GGDEF"/>
    <property type="match status" value="1"/>
</dbReference>
<dbReference type="Gene3D" id="3.30.450.20">
    <property type="entry name" value="PAS domain"/>
    <property type="match status" value="1"/>
</dbReference>
<dbReference type="InterPro" id="IPR050469">
    <property type="entry name" value="Diguanylate_Cyclase"/>
</dbReference>
<evidence type="ECO:0000259" key="6">
    <source>
        <dbReference type="PROSITE" id="PS50887"/>
    </source>
</evidence>
<dbReference type="PANTHER" id="PTHR45138">
    <property type="entry name" value="REGULATORY COMPONENTS OF SENSORY TRANSDUCTION SYSTEM"/>
    <property type="match status" value="1"/>
</dbReference>
<evidence type="ECO:0000256" key="4">
    <source>
        <dbReference type="SAM" id="Coils"/>
    </source>
</evidence>
<sequence>MRASELKHDVDHIPGGLILLDGSNTITAVNQTLCDWLGLSKQDFLGHAPETRMTRASGMYYLGHVLPSLRLHGRVEEVLLSFSNAAGKDLSVMLSATSCPKPEDGFQVLVIPMQRRNLVEEQLQQARKTAEQAVAAKEEALQEVRAMAHELEERHKELARLNSQLEQLATQDALTGLNNRRVYEREIEIHLALFRRSKLPFALILADIDWFKQFNDRFGHDTGDQVLKEVGQCLSAGMRDVDTLVRMGGEEFALILPNTTLEDAALVAERKRGEIEKLNSRHGTVTLSLGVAAARNGDTKSDIYGRADRSLYKAKSQGRNQVCMS</sequence>
<dbReference type="PANTHER" id="PTHR45138:SF9">
    <property type="entry name" value="DIGUANYLATE CYCLASE DGCM-RELATED"/>
    <property type="match status" value="1"/>
</dbReference>
<dbReference type="Pfam" id="PF00990">
    <property type="entry name" value="GGDEF"/>
    <property type="match status" value="1"/>
</dbReference>
<dbReference type="GO" id="GO:1902201">
    <property type="term" value="P:negative regulation of bacterial-type flagellum-dependent cell motility"/>
    <property type="evidence" value="ECO:0007669"/>
    <property type="project" value="TreeGrafter"/>
</dbReference>
<dbReference type="InterPro" id="IPR043128">
    <property type="entry name" value="Rev_trsase/Diguanyl_cyclase"/>
</dbReference>
<evidence type="ECO:0000313" key="7">
    <source>
        <dbReference type="EMBL" id="PPI83483.1"/>
    </source>
</evidence>
<feature type="domain" description="GGDEF" evidence="6">
    <location>
        <begin position="199"/>
        <end position="325"/>
    </location>
</feature>
<dbReference type="NCBIfam" id="TIGR00254">
    <property type="entry name" value="GGDEF"/>
    <property type="match status" value="1"/>
</dbReference>
<dbReference type="EMBL" id="PSSX01000013">
    <property type="protein sequence ID" value="PPI83483.1"/>
    <property type="molecule type" value="Genomic_DNA"/>
</dbReference>
<dbReference type="SUPFAM" id="SSF55785">
    <property type="entry name" value="PYP-like sensor domain (PAS domain)"/>
    <property type="match status" value="1"/>
</dbReference>
<evidence type="ECO:0000256" key="2">
    <source>
        <dbReference type="ARBA" id="ARBA00012528"/>
    </source>
</evidence>
<comment type="caution">
    <text evidence="7">The sequence shown here is derived from an EMBL/GenBank/DDBJ whole genome shotgun (WGS) entry which is preliminary data.</text>
</comment>
<proteinExistence type="predicted"/>
<dbReference type="GO" id="GO:0005886">
    <property type="term" value="C:plasma membrane"/>
    <property type="evidence" value="ECO:0007669"/>
    <property type="project" value="TreeGrafter"/>
</dbReference>